<dbReference type="Proteomes" id="UP000327179">
    <property type="component" value="Chromosome"/>
</dbReference>
<dbReference type="InterPro" id="IPR000120">
    <property type="entry name" value="Amidase"/>
</dbReference>
<accession>A0A5J6QQT3</accession>
<dbReference type="SUPFAM" id="SSF75304">
    <property type="entry name" value="Amidase signature (AS) enzymes"/>
    <property type="match status" value="1"/>
</dbReference>
<reference evidence="2 3" key="1">
    <citation type="submission" date="2019-08" db="EMBL/GenBank/DDBJ databases">
        <title>Whole-genome Sequencing of e-waste polymer degrading bacterium Pseudomonas sp. strain PE08.</title>
        <authorList>
            <person name="Kirdat K."/>
            <person name="Debbarma P."/>
            <person name="Narawade N."/>
            <person name="Suyal D."/>
            <person name="Thorat V."/>
            <person name="Shouche Y."/>
            <person name="Goel R."/>
            <person name="Yadav A."/>
        </authorList>
    </citation>
    <scope>NUCLEOTIDE SEQUENCE [LARGE SCALE GENOMIC DNA]</scope>
    <source>
        <strain evidence="2 3">PE08</strain>
    </source>
</reference>
<name>A0A5J6QQT3_9GAMM</name>
<dbReference type="AlphaFoldDB" id="A0A5J6QQT3"/>
<dbReference type="InterPro" id="IPR036928">
    <property type="entry name" value="AS_sf"/>
</dbReference>
<protein>
    <recommendedName>
        <fullName evidence="1">Amidase domain-containing protein</fullName>
    </recommendedName>
</protein>
<dbReference type="PANTHER" id="PTHR11895">
    <property type="entry name" value="TRANSAMIDASE"/>
    <property type="match status" value="1"/>
</dbReference>
<evidence type="ECO:0000313" key="2">
    <source>
        <dbReference type="EMBL" id="QEY63039.1"/>
    </source>
</evidence>
<evidence type="ECO:0000259" key="1">
    <source>
        <dbReference type="Pfam" id="PF01425"/>
    </source>
</evidence>
<sequence length="116" mass="12678">MKEQYHGVFYGKARNLARRLTQTYNKVFADYDLVVMPTTPQTAHAVPPMPEVDRAKHISEALNMACNVAAFNLTGNPSISVPCKNISGLPVGLMITGRSFDDATVLKAAHAYQIAQ</sequence>
<keyword evidence="3" id="KW-1185">Reference proteome</keyword>
<gene>
    <name evidence="2" type="ORF">FXN65_13540</name>
</gene>
<dbReference type="InterPro" id="IPR023631">
    <property type="entry name" value="Amidase_dom"/>
</dbReference>
<dbReference type="EMBL" id="CP043311">
    <property type="protein sequence ID" value="QEY63039.1"/>
    <property type="molecule type" value="Genomic_DNA"/>
</dbReference>
<dbReference type="KEGG" id="plal:FXN65_13540"/>
<dbReference type="Gene3D" id="3.90.1300.10">
    <property type="entry name" value="Amidase signature (AS) domain"/>
    <property type="match status" value="1"/>
</dbReference>
<dbReference type="GO" id="GO:0003824">
    <property type="term" value="F:catalytic activity"/>
    <property type="evidence" value="ECO:0007669"/>
    <property type="project" value="InterPro"/>
</dbReference>
<evidence type="ECO:0000313" key="3">
    <source>
        <dbReference type="Proteomes" id="UP000327179"/>
    </source>
</evidence>
<dbReference type="RefSeq" id="WP_151133691.1">
    <property type="nucleotide sequence ID" value="NZ_CP043311.1"/>
</dbReference>
<organism evidence="2 3">
    <name type="scientific">Metapseudomonas lalkuanensis</name>
    <dbReference type="NCBI Taxonomy" id="2604832"/>
    <lineage>
        <taxon>Bacteria</taxon>
        <taxon>Pseudomonadati</taxon>
        <taxon>Pseudomonadota</taxon>
        <taxon>Gammaproteobacteria</taxon>
        <taxon>Pseudomonadales</taxon>
        <taxon>Pseudomonadaceae</taxon>
        <taxon>Metapseudomonas</taxon>
    </lineage>
</organism>
<dbReference type="PANTHER" id="PTHR11895:SF170">
    <property type="entry name" value="AMIDASE"/>
    <property type="match status" value="1"/>
</dbReference>
<dbReference type="Pfam" id="PF01425">
    <property type="entry name" value="Amidase"/>
    <property type="match status" value="1"/>
</dbReference>
<proteinExistence type="predicted"/>
<feature type="domain" description="Amidase" evidence="1">
    <location>
        <begin position="3"/>
        <end position="106"/>
    </location>
</feature>